<name>L8FSS7_PSED2</name>
<dbReference type="Proteomes" id="UP000011064">
    <property type="component" value="Unassembled WGS sequence"/>
</dbReference>
<dbReference type="InterPro" id="IPR045242">
    <property type="entry name" value="Syntaxin"/>
</dbReference>
<keyword evidence="4 8" id="KW-1133">Transmembrane helix</keyword>
<reference evidence="11" key="1">
    <citation type="submission" date="2010-09" db="EMBL/GenBank/DDBJ databases">
        <title>The genome sequence of Geomyces destructans 20631-21.</title>
        <authorList>
            <consortium name="The Broad Institute Genome Sequencing Platform"/>
            <person name="Cuomo C.A."/>
            <person name="Blehert D.S."/>
            <person name="Lorch J.M."/>
            <person name="Young S.K."/>
            <person name="Zeng Q."/>
            <person name="Gargeya S."/>
            <person name="Fitzgerald M."/>
            <person name="Haas B."/>
            <person name="Abouelleil A."/>
            <person name="Alvarado L."/>
            <person name="Arachchi H.M."/>
            <person name="Berlin A."/>
            <person name="Brown A."/>
            <person name="Chapman S.B."/>
            <person name="Chen Z."/>
            <person name="Dunbar C."/>
            <person name="Freedman E."/>
            <person name="Gearin G."/>
            <person name="Gellesch M."/>
            <person name="Goldberg J."/>
            <person name="Griggs A."/>
            <person name="Gujja S."/>
            <person name="Heiman D."/>
            <person name="Howarth C."/>
            <person name="Larson L."/>
            <person name="Lui A."/>
            <person name="MacDonald P.J.P."/>
            <person name="Montmayeur A."/>
            <person name="Murphy C."/>
            <person name="Neiman D."/>
            <person name="Pearson M."/>
            <person name="Priest M."/>
            <person name="Roberts A."/>
            <person name="Saif S."/>
            <person name="Shea T."/>
            <person name="Shenoy N."/>
            <person name="Sisk P."/>
            <person name="Stolte C."/>
            <person name="Sykes S."/>
            <person name="Wortman J."/>
            <person name="Nusbaum C."/>
            <person name="Birren B."/>
        </authorList>
    </citation>
    <scope>NUCLEOTIDE SEQUENCE [LARGE SCALE GENOMIC DNA]</scope>
    <source>
        <strain evidence="11">ATCC MYA-4855 / 20631-21</strain>
    </source>
</reference>
<dbReference type="Pfam" id="PF05739">
    <property type="entry name" value="SNARE"/>
    <property type="match status" value="1"/>
</dbReference>
<dbReference type="CDD" id="cd15849">
    <property type="entry name" value="SNARE_Sso1"/>
    <property type="match status" value="1"/>
</dbReference>
<feature type="compositionally biased region" description="Polar residues" evidence="7">
    <location>
        <begin position="301"/>
        <end position="315"/>
    </location>
</feature>
<feature type="domain" description="T-SNARE coiled-coil homology" evidence="9">
    <location>
        <begin position="422"/>
        <end position="484"/>
    </location>
</feature>
<dbReference type="InterPro" id="IPR000727">
    <property type="entry name" value="T_SNARE_dom"/>
</dbReference>
<accession>L8FSS7</accession>
<keyword evidence="11" id="KW-1185">Reference proteome</keyword>
<proteinExistence type="inferred from homology"/>
<feature type="region of interest" description="Disordered" evidence="7">
    <location>
        <begin position="1"/>
        <end position="61"/>
    </location>
</feature>
<dbReference type="VEuPathDB" id="FungiDB:GMDG_01284"/>
<keyword evidence="5" id="KW-0175">Coiled coil</keyword>
<dbReference type="STRING" id="658429.L8FSS7"/>
<feature type="transmembrane region" description="Helical" evidence="8">
    <location>
        <begin position="496"/>
        <end position="519"/>
    </location>
</feature>
<evidence type="ECO:0000259" key="9">
    <source>
        <dbReference type="PROSITE" id="PS50192"/>
    </source>
</evidence>
<evidence type="ECO:0000313" key="10">
    <source>
        <dbReference type="EMBL" id="ELR03533.1"/>
    </source>
</evidence>
<dbReference type="GO" id="GO:0031201">
    <property type="term" value="C:SNARE complex"/>
    <property type="evidence" value="ECO:0007669"/>
    <property type="project" value="TreeGrafter"/>
</dbReference>
<evidence type="ECO:0000256" key="8">
    <source>
        <dbReference type="SAM" id="Phobius"/>
    </source>
</evidence>
<dbReference type="FunFam" id="1.20.58.70:FF:000008">
    <property type="entry name" value="Syntaxin family protein"/>
    <property type="match status" value="1"/>
</dbReference>
<feature type="region of interest" description="Disordered" evidence="7">
    <location>
        <begin position="295"/>
        <end position="315"/>
    </location>
</feature>
<dbReference type="SUPFAM" id="SSF47661">
    <property type="entry name" value="t-snare proteins"/>
    <property type="match status" value="1"/>
</dbReference>
<dbReference type="EMBL" id="GL573183">
    <property type="protein sequence ID" value="ELR03533.1"/>
    <property type="molecule type" value="Genomic_DNA"/>
</dbReference>
<dbReference type="GO" id="GO:0048278">
    <property type="term" value="P:vesicle docking"/>
    <property type="evidence" value="ECO:0007669"/>
    <property type="project" value="TreeGrafter"/>
</dbReference>
<feature type="compositionally biased region" description="Gly residues" evidence="7">
    <location>
        <begin position="217"/>
        <end position="226"/>
    </location>
</feature>
<dbReference type="InParanoid" id="L8FSS7"/>
<dbReference type="Pfam" id="PF00804">
    <property type="entry name" value="Syntaxin"/>
    <property type="match status" value="1"/>
</dbReference>
<dbReference type="GO" id="GO:0005886">
    <property type="term" value="C:plasma membrane"/>
    <property type="evidence" value="ECO:0007669"/>
    <property type="project" value="TreeGrafter"/>
</dbReference>
<dbReference type="PROSITE" id="PS50192">
    <property type="entry name" value="T_SNARE"/>
    <property type="match status" value="1"/>
</dbReference>
<dbReference type="Gene3D" id="1.20.58.70">
    <property type="match status" value="1"/>
</dbReference>
<evidence type="ECO:0000256" key="5">
    <source>
        <dbReference type="ARBA" id="ARBA00023054"/>
    </source>
</evidence>
<evidence type="ECO:0000256" key="1">
    <source>
        <dbReference type="ARBA" id="ARBA00004211"/>
    </source>
</evidence>
<evidence type="ECO:0000256" key="3">
    <source>
        <dbReference type="ARBA" id="ARBA00022692"/>
    </source>
</evidence>
<dbReference type="PANTHER" id="PTHR19957">
    <property type="entry name" value="SYNTAXIN"/>
    <property type="match status" value="1"/>
</dbReference>
<dbReference type="SMART" id="SM00397">
    <property type="entry name" value="t_SNARE"/>
    <property type="match status" value="1"/>
</dbReference>
<evidence type="ECO:0000256" key="4">
    <source>
        <dbReference type="ARBA" id="ARBA00022989"/>
    </source>
</evidence>
<dbReference type="InterPro" id="IPR006011">
    <property type="entry name" value="Syntaxin_N"/>
</dbReference>
<keyword evidence="6 8" id="KW-0472">Membrane</keyword>
<keyword evidence="3 8" id="KW-0812">Transmembrane</keyword>
<evidence type="ECO:0000313" key="11">
    <source>
        <dbReference type="Proteomes" id="UP000011064"/>
    </source>
</evidence>
<organism evidence="10 11">
    <name type="scientific">Pseudogymnoascus destructans (strain ATCC MYA-4855 / 20631-21)</name>
    <name type="common">Bat white-nose syndrome fungus</name>
    <name type="synonym">Geomyces destructans</name>
    <dbReference type="NCBI Taxonomy" id="658429"/>
    <lineage>
        <taxon>Eukaryota</taxon>
        <taxon>Fungi</taxon>
        <taxon>Dikarya</taxon>
        <taxon>Ascomycota</taxon>
        <taxon>Pezizomycotina</taxon>
        <taxon>Leotiomycetes</taxon>
        <taxon>Thelebolales</taxon>
        <taxon>Thelebolaceae</taxon>
        <taxon>Pseudogymnoascus</taxon>
    </lineage>
</organism>
<evidence type="ECO:0000256" key="7">
    <source>
        <dbReference type="SAM" id="MobiDB-lite"/>
    </source>
</evidence>
<dbReference type="GO" id="GO:0006906">
    <property type="term" value="P:vesicle fusion"/>
    <property type="evidence" value="ECO:0007669"/>
    <property type="project" value="TreeGrafter"/>
</dbReference>
<dbReference type="HOGENOM" id="CLU_469385_0_0_1"/>
<feature type="region of interest" description="Disordered" evidence="7">
    <location>
        <begin position="77"/>
        <end position="105"/>
    </location>
</feature>
<dbReference type="GO" id="GO:0005484">
    <property type="term" value="F:SNAP receptor activity"/>
    <property type="evidence" value="ECO:0007669"/>
    <property type="project" value="TreeGrafter"/>
</dbReference>
<dbReference type="GO" id="GO:0000149">
    <property type="term" value="F:SNARE binding"/>
    <property type="evidence" value="ECO:0007669"/>
    <property type="project" value="TreeGrafter"/>
</dbReference>
<dbReference type="GO" id="GO:0006886">
    <property type="term" value="P:intracellular protein transport"/>
    <property type="evidence" value="ECO:0007669"/>
    <property type="project" value="TreeGrafter"/>
</dbReference>
<dbReference type="GO" id="GO:0012505">
    <property type="term" value="C:endomembrane system"/>
    <property type="evidence" value="ECO:0007669"/>
    <property type="project" value="TreeGrafter"/>
</dbReference>
<dbReference type="GO" id="GO:0006887">
    <property type="term" value="P:exocytosis"/>
    <property type="evidence" value="ECO:0007669"/>
    <property type="project" value="TreeGrafter"/>
</dbReference>
<dbReference type="InterPro" id="IPR010989">
    <property type="entry name" value="SNARE"/>
</dbReference>
<comment type="similarity">
    <text evidence="2">Belongs to the syntaxin family.</text>
</comment>
<feature type="region of interest" description="Disordered" evidence="7">
    <location>
        <begin position="186"/>
        <end position="226"/>
    </location>
</feature>
<dbReference type="PANTHER" id="PTHR19957:SF380">
    <property type="entry name" value="SYNTAXIN FAMILY PROTEIN"/>
    <property type="match status" value="1"/>
</dbReference>
<comment type="subcellular location">
    <subcellularLocation>
        <location evidence="1">Membrane</location>
        <topology evidence="1">Single-pass type IV membrane protein</topology>
    </subcellularLocation>
</comment>
<sequence>MLLKRKRSDSEMSSQSFSMSASPTQSLTMASTPYPSQFGHEITPLHLSSRTRKRVRDNRPSEHQIHENTLNLLFSAQKQHQQQAEPTYPQQEPTTLMSAPPQQQSSLHSFWALPARRDPSAHSTTPSSAAPCFQETNCEDCDLVLVNGDGDAMEMDIDVDMYGDGGAHGFACSQCRRQLHTSHLFHQNRRDSDTRQAGGHHYGGGSNPYDQRDTQPSGGGYNGGGYRGNNRYGGAVGRDSYGGQNVELEPLAQNGQQFGLQQDPNAILNECREIDKGIDAIERNLETIRMLQQRALDDPDSSQQSATNSQLDAMSSETMTMYRSLAARIKSIKQQPESGSPKNAPQLGKVDRKLKAAINHYQNVESDFRKKLQAQMARQYKIVRPDASEAEVREAVEDTSNQQVFSQALLQSDRRGQSRQALSNVQNRHAAIQKIESQMIELAQLFQDMEALVVQQEDSVTMIEQKGEEVQENLDKGTEHIGTAIKTARSRNRKKWYCLGIVLIIIIIIVVAVVVVKLVNQAPKSNNNAAKRDIMYNIHGHLAPRPGTGGVSIESVIASLSKETIDKVANAAEKRGLPWIG</sequence>
<dbReference type="AlphaFoldDB" id="L8FSS7"/>
<gene>
    <name evidence="10" type="ORF">GMDG_01284</name>
</gene>
<evidence type="ECO:0000256" key="6">
    <source>
        <dbReference type="ARBA" id="ARBA00023136"/>
    </source>
</evidence>
<protein>
    <recommendedName>
        <fullName evidence="9">t-SNARE coiled-coil homology domain-containing protein</fullName>
    </recommendedName>
</protein>
<evidence type="ECO:0000256" key="2">
    <source>
        <dbReference type="ARBA" id="ARBA00009063"/>
    </source>
</evidence>
<feature type="compositionally biased region" description="Low complexity" evidence="7">
    <location>
        <begin position="11"/>
        <end position="26"/>
    </location>
</feature>
<dbReference type="OrthoDB" id="10255013at2759"/>